<evidence type="ECO:0000256" key="3">
    <source>
        <dbReference type="ARBA" id="ARBA00022759"/>
    </source>
</evidence>
<evidence type="ECO:0000256" key="2">
    <source>
        <dbReference type="ARBA" id="ARBA00022722"/>
    </source>
</evidence>
<evidence type="ECO:0000313" key="8">
    <source>
        <dbReference type="EMBL" id="EJW94709.1"/>
    </source>
</evidence>
<proteinExistence type="inferred from homology"/>
<reference evidence="8" key="1">
    <citation type="journal article" date="2012" name="PLoS ONE">
        <title>Gene sets for utilization of primary and secondary nutrition supplies in the distal gut of endangered iberian lynx.</title>
        <authorList>
            <person name="Alcaide M."/>
            <person name="Messina E."/>
            <person name="Richter M."/>
            <person name="Bargiela R."/>
            <person name="Peplies J."/>
            <person name="Huws S.A."/>
            <person name="Newbold C.J."/>
            <person name="Golyshin P.N."/>
            <person name="Simon M.A."/>
            <person name="Lopez G."/>
            <person name="Yakimov M.M."/>
            <person name="Ferrer M."/>
        </authorList>
    </citation>
    <scope>NUCLEOTIDE SEQUENCE</scope>
</reference>
<keyword evidence="2" id="KW-0540">Nuclease</keyword>
<evidence type="ECO:0008006" key="9">
    <source>
        <dbReference type="Google" id="ProtNLM"/>
    </source>
</evidence>
<sequence length="351" mass="40313">MTSFGAFRDFFPAFSRFFYAGIAATSYFCGLLVKQRTGSGVYFQKKVVILQHNKNQVITMIQSMTGYGKADAVYEGKKIHVEIKSLNSKSMDLSARIAPLYREKEMEIRQMVSKTLERGKVDFTIWVEKDAAVQVASINAEVVANYKQQIDQLSAQLSIPTASANFWEVVTRLPDTMSTQQVEVLDDEEWVVVRAAIEEALQHLVDFRKQEGEALFAKFSHNIDTIEALMKSIEPFEKGRVERIRQRLEDRLAELKGVDYDRNRLEQELIYYIEKLDISEEKQRLANHLNYFRETMTTGKGQGKKLGFIAQEMGREINTTGSKSNQAEMQNIVVMMKDELEQIKEQVLNVM</sequence>
<dbReference type="Pfam" id="PF03755">
    <property type="entry name" value="YicC-like_N"/>
    <property type="match status" value="1"/>
</dbReference>
<dbReference type="InterPro" id="IPR013551">
    <property type="entry name" value="YicC-like_C"/>
</dbReference>
<keyword evidence="3" id="KW-0255">Endonuclease</keyword>
<comment type="cofactor">
    <cofactor evidence="1">
        <name>a divalent metal cation</name>
        <dbReference type="ChEBI" id="CHEBI:60240"/>
    </cofactor>
</comment>
<evidence type="ECO:0000259" key="7">
    <source>
        <dbReference type="Pfam" id="PF08340"/>
    </source>
</evidence>
<evidence type="ECO:0000259" key="6">
    <source>
        <dbReference type="Pfam" id="PF03755"/>
    </source>
</evidence>
<protein>
    <recommendedName>
        <fullName evidence="9">YicC family protein</fullName>
    </recommendedName>
</protein>
<name>J9G5C1_9ZZZZ</name>
<keyword evidence="4" id="KW-0378">Hydrolase</keyword>
<feature type="domain" description="Endoribonuclease YicC-like C-terminal" evidence="7">
    <location>
        <begin position="236"/>
        <end position="350"/>
    </location>
</feature>
<dbReference type="AlphaFoldDB" id="J9G5C1"/>
<gene>
    <name evidence="8" type="ORF">EVA_17183</name>
</gene>
<dbReference type="NCBIfam" id="TIGR00255">
    <property type="entry name" value="YicC/YloC family endoribonuclease"/>
    <property type="match status" value="1"/>
</dbReference>
<dbReference type="InterPro" id="IPR013527">
    <property type="entry name" value="YicC-like_N"/>
</dbReference>
<organism evidence="8">
    <name type="scientific">gut metagenome</name>
    <dbReference type="NCBI Taxonomy" id="749906"/>
    <lineage>
        <taxon>unclassified sequences</taxon>
        <taxon>metagenomes</taxon>
        <taxon>organismal metagenomes</taxon>
    </lineage>
</organism>
<comment type="similarity">
    <text evidence="5">Belongs to the YicC/YloC family.</text>
</comment>
<dbReference type="GO" id="GO:0016787">
    <property type="term" value="F:hydrolase activity"/>
    <property type="evidence" value="ECO:0007669"/>
    <property type="project" value="UniProtKB-KW"/>
</dbReference>
<dbReference type="Pfam" id="PF08340">
    <property type="entry name" value="YicC-like_C"/>
    <property type="match status" value="1"/>
</dbReference>
<feature type="domain" description="Endoribonuclease YicC-like N-terminal" evidence="6">
    <location>
        <begin position="61"/>
        <end position="215"/>
    </location>
</feature>
<evidence type="ECO:0000256" key="1">
    <source>
        <dbReference type="ARBA" id="ARBA00001968"/>
    </source>
</evidence>
<dbReference type="EMBL" id="AMCI01006219">
    <property type="protein sequence ID" value="EJW94709.1"/>
    <property type="molecule type" value="Genomic_DNA"/>
</dbReference>
<comment type="caution">
    <text evidence="8">The sequence shown here is derived from an EMBL/GenBank/DDBJ whole genome shotgun (WGS) entry which is preliminary data.</text>
</comment>
<accession>J9G5C1</accession>
<dbReference type="InterPro" id="IPR005229">
    <property type="entry name" value="YicC/YloC-like"/>
</dbReference>
<dbReference type="PANTHER" id="PTHR30636">
    <property type="entry name" value="UPF0701 PROTEIN YICC"/>
    <property type="match status" value="1"/>
</dbReference>
<evidence type="ECO:0000256" key="5">
    <source>
        <dbReference type="ARBA" id="ARBA00035648"/>
    </source>
</evidence>
<dbReference type="PANTHER" id="PTHR30636:SF3">
    <property type="entry name" value="UPF0701 PROTEIN YICC"/>
    <property type="match status" value="1"/>
</dbReference>
<evidence type="ECO:0000256" key="4">
    <source>
        <dbReference type="ARBA" id="ARBA00022801"/>
    </source>
</evidence>
<dbReference type="GO" id="GO:0004521">
    <property type="term" value="F:RNA endonuclease activity"/>
    <property type="evidence" value="ECO:0007669"/>
    <property type="project" value="InterPro"/>
</dbReference>